<keyword evidence="7" id="KW-0418">Kinase</keyword>
<keyword evidence="6" id="KW-0547">Nucleotide-binding</keyword>
<name>A0AA41Z7G2_9HYPH</name>
<reference evidence="10" key="1">
    <citation type="submission" date="2022-05" db="EMBL/GenBank/DDBJ databases">
        <authorList>
            <person name="Pankratov T."/>
        </authorList>
    </citation>
    <scope>NUCLEOTIDE SEQUENCE</scope>
    <source>
        <strain evidence="10">BP6-180914</strain>
    </source>
</reference>
<evidence type="ECO:0000256" key="5">
    <source>
        <dbReference type="ARBA" id="ARBA00022679"/>
    </source>
</evidence>
<protein>
    <recommendedName>
        <fullName evidence="3">Blue-light-activated histidine kinase</fullName>
        <ecNumber evidence="2">2.7.13.3</ecNumber>
    </recommendedName>
</protein>
<dbReference type="Gene3D" id="3.30.565.10">
    <property type="entry name" value="Histidine kinase-like ATPase, C-terminal domain"/>
    <property type="match status" value="1"/>
</dbReference>
<evidence type="ECO:0000256" key="1">
    <source>
        <dbReference type="ARBA" id="ARBA00000085"/>
    </source>
</evidence>
<evidence type="ECO:0000256" key="4">
    <source>
        <dbReference type="ARBA" id="ARBA00022553"/>
    </source>
</evidence>
<dbReference type="SMART" id="SM00911">
    <property type="entry name" value="HWE_HK"/>
    <property type="match status" value="1"/>
</dbReference>
<feature type="domain" description="Signal transduction histidine kinase HWE region" evidence="9">
    <location>
        <begin position="130"/>
        <end position="217"/>
    </location>
</feature>
<dbReference type="Pfam" id="PF07536">
    <property type="entry name" value="HWE_HK"/>
    <property type="match status" value="1"/>
</dbReference>
<organism evidence="10 11">
    <name type="scientific">Lichenifustis flavocetrariae</name>
    <dbReference type="NCBI Taxonomy" id="2949735"/>
    <lineage>
        <taxon>Bacteria</taxon>
        <taxon>Pseudomonadati</taxon>
        <taxon>Pseudomonadota</taxon>
        <taxon>Alphaproteobacteria</taxon>
        <taxon>Hyphomicrobiales</taxon>
        <taxon>Lichenihabitantaceae</taxon>
        <taxon>Lichenifustis</taxon>
    </lineage>
</organism>
<dbReference type="PANTHER" id="PTHR41523:SF8">
    <property type="entry name" value="ETHYLENE RESPONSE SENSOR PROTEIN"/>
    <property type="match status" value="1"/>
</dbReference>
<dbReference type="SUPFAM" id="SSF55785">
    <property type="entry name" value="PYP-like sensor domain (PAS domain)"/>
    <property type="match status" value="1"/>
</dbReference>
<dbReference type="EC" id="2.7.13.3" evidence="2"/>
<dbReference type="Gene3D" id="3.30.450.20">
    <property type="entry name" value="PAS domain"/>
    <property type="match status" value="1"/>
</dbReference>
<dbReference type="InterPro" id="IPR035965">
    <property type="entry name" value="PAS-like_dom_sf"/>
</dbReference>
<dbReference type="EMBL" id="JAMOIM010000035">
    <property type="protein sequence ID" value="MCW6511888.1"/>
    <property type="molecule type" value="Genomic_DNA"/>
</dbReference>
<gene>
    <name evidence="10" type="ORF">M8523_28425</name>
</gene>
<dbReference type="CDD" id="cd00130">
    <property type="entry name" value="PAS"/>
    <property type="match status" value="1"/>
</dbReference>
<keyword evidence="5" id="KW-0808">Transferase</keyword>
<evidence type="ECO:0000313" key="11">
    <source>
        <dbReference type="Proteomes" id="UP001165667"/>
    </source>
</evidence>
<comment type="catalytic activity">
    <reaction evidence="1">
        <text>ATP + protein L-histidine = ADP + protein N-phospho-L-histidine.</text>
        <dbReference type="EC" id="2.7.13.3"/>
    </reaction>
</comment>
<keyword evidence="8" id="KW-0067">ATP-binding</keyword>
<evidence type="ECO:0000256" key="7">
    <source>
        <dbReference type="ARBA" id="ARBA00022777"/>
    </source>
</evidence>
<dbReference type="InterPro" id="IPR036890">
    <property type="entry name" value="HATPase_C_sf"/>
</dbReference>
<evidence type="ECO:0000313" key="10">
    <source>
        <dbReference type="EMBL" id="MCW6511888.1"/>
    </source>
</evidence>
<dbReference type="Proteomes" id="UP001165667">
    <property type="component" value="Unassembled WGS sequence"/>
</dbReference>
<dbReference type="PANTHER" id="PTHR41523">
    <property type="entry name" value="TWO-COMPONENT SYSTEM SENSOR PROTEIN"/>
    <property type="match status" value="1"/>
</dbReference>
<dbReference type="InterPro" id="IPR000014">
    <property type="entry name" value="PAS"/>
</dbReference>
<evidence type="ECO:0000256" key="8">
    <source>
        <dbReference type="ARBA" id="ARBA00022840"/>
    </source>
</evidence>
<dbReference type="Pfam" id="PF08447">
    <property type="entry name" value="PAS_3"/>
    <property type="match status" value="1"/>
</dbReference>
<proteinExistence type="predicted"/>
<sequence>MWDANRLRIATDAAGVALWSWNVDTDAISMDERAHDLWGVPSGPVTFTDLSANIHPEDLDRVRAAFASTREVLGAYEVEFRILCGKEVRWVSARGRGDDQGIVGRIMFGVFLDVTERKMAEEAREMIAGEMGHRVKNLFSIASALAMISERSTETSKEMSEDLRLRLSALNRAHDLVRPMAGDPEKAAHLADLLALLLAPYAGDGAGGDRVLVTVPELIVGEASATALALVVHELATNSIKYGALSTATGTLDVSCVADDREAVITWRERGGPEVIPPKGNDGYGSRLVTGAVSGQLGGSIDFEWLSEGVIIVLRIRKAQLGT</sequence>
<dbReference type="InterPro" id="IPR011102">
    <property type="entry name" value="Sig_transdc_His_kinase_HWE"/>
</dbReference>
<keyword evidence="11" id="KW-1185">Reference proteome</keyword>
<dbReference type="GO" id="GO:0005524">
    <property type="term" value="F:ATP binding"/>
    <property type="evidence" value="ECO:0007669"/>
    <property type="project" value="UniProtKB-KW"/>
</dbReference>
<keyword evidence="4" id="KW-0597">Phosphoprotein</keyword>
<comment type="caution">
    <text evidence="10">The sequence shown here is derived from an EMBL/GenBank/DDBJ whole genome shotgun (WGS) entry which is preliminary data.</text>
</comment>
<dbReference type="AlphaFoldDB" id="A0AA41Z7G2"/>
<dbReference type="InterPro" id="IPR013655">
    <property type="entry name" value="PAS_fold_3"/>
</dbReference>
<accession>A0AA41Z7G2</accession>
<dbReference type="GO" id="GO:0004673">
    <property type="term" value="F:protein histidine kinase activity"/>
    <property type="evidence" value="ECO:0007669"/>
    <property type="project" value="UniProtKB-EC"/>
</dbReference>
<dbReference type="SUPFAM" id="SSF55874">
    <property type="entry name" value="ATPase domain of HSP90 chaperone/DNA topoisomerase II/histidine kinase"/>
    <property type="match status" value="1"/>
</dbReference>
<evidence type="ECO:0000256" key="3">
    <source>
        <dbReference type="ARBA" id="ARBA00021740"/>
    </source>
</evidence>
<evidence type="ECO:0000256" key="6">
    <source>
        <dbReference type="ARBA" id="ARBA00022741"/>
    </source>
</evidence>
<evidence type="ECO:0000259" key="9">
    <source>
        <dbReference type="SMART" id="SM00911"/>
    </source>
</evidence>
<evidence type="ECO:0000256" key="2">
    <source>
        <dbReference type="ARBA" id="ARBA00012438"/>
    </source>
</evidence>